<keyword evidence="18" id="KW-1185">Reference proteome</keyword>
<evidence type="ECO:0000313" key="17">
    <source>
        <dbReference type="EMBL" id="EME35581.1"/>
    </source>
</evidence>
<dbReference type="AlphaFoldDB" id="M2X8X4"/>
<dbReference type="SUPFAM" id="SSF89550">
    <property type="entry name" value="PHP domain-like"/>
    <property type="match status" value="1"/>
</dbReference>
<comment type="similarity">
    <text evidence="2">Belongs to the DNA polymerase type-C family. DnaE2 subfamily.</text>
</comment>
<dbReference type="CDD" id="cd04485">
    <property type="entry name" value="DnaE_OBF"/>
    <property type="match status" value="1"/>
</dbReference>
<feature type="domain" description="Polymerase/histidinol phosphatase N-terminal" evidence="16">
    <location>
        <begin position="4"/>
        <end position="71"/>
    </location>
</feature>
<gene>
    <name evidence="17" type="ORF">C884_01468</name>
</gene>
<dbReference type="EC" id="2.7.7.7" evidence="4"/>
<evidence type="ECO:0000256" key="12">
    <source>
        <dbReference type="ARBA" id="ARBA00022932"/>
    </source>
</evidence>
<feature type="region of interest" description="Disordered" evidence="15">
    <location>
        <begin position="1204"/>
        <end position="1228"/>
    </location>
</feature>
<dbReference type="Pfam" id="PF17657">
    <property type="entry name" value="DNA_pol3_finger"/>
    <property type="match status" value="1"/>
</dbReference>
<dbReference type="GO" id="GO:0008408">
    <property type="term" value="F:3'-5' exonuclease activity"/>
    <property type="evidence" value="ECO:0007669"/>
    <property type="project" value="InterPro"/>
</dbReference>
<evidence type="ECO:0000313" key="18">
    <source>
        <dbReference type="Proteomes" id="UP000009877"/>
    </source>
</evidence>
<feature type="region of interest" description="Disordered" evidence="15">
    <location>
        <begin position="122"/>
        <end position="209"/>
    </location>
</feature>
<organism evidence="17 18">
    <name type="scientific">Kocuria palustris PEL</name>
    <dbReference type="NCBI Taxonomy" id="1236550"/>
    <lineage>
        <taxon>Bacteria</taxon>
        <taxon>Bacillati</taxon>
        <taxon>Actinomycetota</taxon>
        <taxon>Actinomycetes</taxon>
        <taxon>Micrococcales</taxon>
        <taxon>Micrococcaceae</taxon>
        <taxon>Kocuria</taxon>
    </lineage>
</organism>
<evidence type="ECO:0000256" key="14">
    <source>
        <dbReference type="ARBA" id="ARBA00049244"/>
    </source>
</evidence>
<comment type="similarity">
    <text evidence="3">Belongs to the DNA polymerase type-C family. DnaE subfamily.</text>
</comment>
<dbReference type="Gene3D" id="1.10.10.1600">
    <property type="entry name" value="Bacterial DNA polymerase III alpha subunit, thumb domain"/>
    <property type="match status" value="1"/>
</dbReference>
<name>M2X8X4_9MICC</name>
<dbReference type="STRING" id="71999.KPaMU14_06345"/>
<dbReference type="Gene3D" id="1.10.150.870">
    <property type="match status" value="1"/>
</dbReference>
<dbReference type="GO" id="GO:0003676">
    <property type="term" value="F:nucleic acid binding"/>
    <property type="evidence" value="ECO:0007669"/>
    <property type="project" value="InterPro"/>
</dbReference>
<dbReference type="GO" id="GO:0003887">
    <property type="term" value="F:DNA-directed DNA polymerase activity"/>
    <property type="evidence" value="ECO:0007669"/>
    <property type="project" value="UniProtKB-KW"/>
</dbReference>
<feature type="compositionally biased region" description="Gly residues" evidence="15">
    <location>
        <begin position="180"/>
        <end position="191"/>
    </location>
</feature>
<dbReference type="Pfam" id="PF07733">
    <property type="entry name" value="DNA_pol3_alpha"/>
    <property type="match status" value="1"/>
</dbReference>
<dbReference type="InterPro" id="IPR016195">
    <property type="entry name" value="Pol/histidinol_Pase-like"/>
</dbReference>
<comment type="subcellular location">
    <subcellularLocation>
        <location evidence="1">Cytoplasm</location>
    </subcellularLocation>
</comment>
<dbReference type="PANTHER" id="PTHR32294">
    <property type="entry name" value="DNA POLYMERASE III SUBUNIT ALPHA"/>
    <property type="match status" value="1"/>
</dbReference>
<dbReference type="InterPro" id="IPR041931">
    <property type="entry name" value="DNA_pol3_alpha_thumb_dom"/>
</dbReference>
<dbReference type="Gene3D" id="3.20.20.140">
    <property type="entry name" value="Metal-dependent hydrolases"/>
    <property type="match status" value="2"/>
</dbReference>
<dbReference type="GO" id="GO:0005737">
    <property type="term" value="C:cytoplasm"/>
    <property type="evidence" value="ECO:0007669"/>
    <property type="project" value="UniProtKB-SubCell"/>
</dbReference>
<evidence type="ECO:0000259" key="16">
    <source>
        <dbReference type="SMART" id="SM00481"/>
    </source>
</evidence>
<accession>M2X8X4</accession>
<keyword evidence="9" id="KW-0548">Nucleotidyltransferase</keyword>
<keyword evidence="8" id="KW-0808">Transferase</keyword>
<evidence type="ECO:0000256" key="8">
    <source>
        <dbReference type="ARBA" id="ARBA00022679"/>
    </source>
</evidence>
<keyword evidence="11" id="KW-0227">DNA damage</keyword>
<evidence type="ECO:0000256" key="9">
    <source>
        <dbReference type="ARBA" id="ARBA00022695"/>
    </source>
</evidence>
<evidence type="ECO:0000256" key="1">
    <source>
        <dbReference type="ARBA" id="ARBA00004496"/>
    </source>
</evidence>
<dbReference type="InterPro" id="IPR040982">
    <property type="entry name" value="DNA_pol3_finger"/>
</dbReference>
<evidence type="ECO:0000256" key="5">
    <source>
        <dbReference type="ARBA" id="ARBA00017273"/>
    </source>
</evidence>
<dbReference type="Pfam" id="PF14579">
    <property type="entry name" value="HHH_6"/>
    <property type="match status" value="1"/>
</dbReference>
<dbReference type="NCBIfam" id="TIGR00594">
    <property type="entry name" value="polc"/>
    <property type="match status" value="1"/>
</dbReference>
<protein>
    <recommendedName>
        <fullName evidence="6">DNA polymerase III subunit alpha</fullName>
        <ecNumber evidence="4">2.7.7.7</ecNumber>
    </recommendedName>
    <alternativeName>
        <fullName evidence="5">Error-prone DNA polymerase</fullName>
    </alternativeName>
</protein>
<dbReference type="Proteomes" id="UP000009877">
    <property type="component" value="Unassembled WGS sequence"/>
</dbReference>
<comment type="catalytic activity">
    <reaction evidence="14">
        <text>DNA(n) + a 2'-deoxyribonucleoside 5'-triphosphate = DNA(n+1) + diphosphate</text>
        <dbReference type="Rhea" id="RHEA:22508"/>
        <dbReference type="Rhea" id="RHEA-COMP:17339"/>
        <dbReference type="Rhea" id="RHEA-COMP:17340"/>
        <dbReference type="ChEBI" id="CHEBI:33019"/>
        <dbReference type="ChEBI" id="CHEBI:61560"/>
        <dbReference type="ChEBI" id="CHEBI:173112"/>
        <dbReference type="EC" id="2.7.7.7"/>
    </reaction>
</comment>
<evidence type="ECO:0000256" key="7">
    <source>
        <dbReference type="ARBA" id="ARBA00022490"/>
    </source>
</evidence>
<reference evidence="17 18" key="1">
    <citation type="journal article" date="2014" name="Genome Announc.">
        <title>Draft Genome Sequence of Kocuria palustris PEL.</title>
        <authorList>
            <person name="Sharma G."/>
            <person name="Khatri I."/>
            <person name="Subramanian S."/>
        </authorList>
    </citation>
    <scope>NUCLEOTIDE SEQUENCE [LARGE SCALE GENOMIC DNA]</scope>
    <source>
        <strain evidence="17 18">PEL</strain>
    </source>
</reference>
<keyword evidence="13" id="KW-0234">DNA repair</keyword>
<dbReference type="InterPro" id="IPR011708">
    <property type="entry name" value="DNA_pol3_alpha_NTPase_dom"/>
</dbReference>
<dbReference type="GO" id="GO:0006260">
    <property type="term" value="P:DNA replication"/>
    <property type="evidence" value="ECO:0007669"/>
    <property type="project" value="UniProtKB-KW"/>
</dbReference>
<dbReference type="SMART" id="SM00481">
    <property type="entry name" value="POLIIIAc"/>
    <property type="match status" value="1"/>
</dbReference>
<dbReference type="InterPro" id="IPR029460">
    <property type="entry name" value="DNAPol_HHH"/>
</dbReference>
<dbReference type="InterPro" id="IPR003141">
    <property type="entry name" value="Pol/His_phosphatase_N"/>
</dbReference>
<dbReference type="InterPro" id="IPR004365">
    <property type="entry name" value="NA-bd_OB_tRNA"/>
</dbReference>
<evidence type="ECO:0000256" key="15">
    <source>
        <dbReference type="SAM" id="MobiDB-lite"/>
    </source>
</evidence>
<keyword evidence="7" id="KW-0963">Cytoplasm</keyword>
<dbReference type="InterPro" id="IPR004013">
    <property type="entry name" value="PHP_dom"/>
</dbReference>
<evidence type="ECO:0000256" key="3">
    <source>
        <dbReference type="ARBA" id="ARBA00009496"/>
    </source>
</evidence>
<dbReference type="Pfam" id="PF01336">
    <property type="entry name" value="tRNA_anti-codon"/>
    <property type="match status" value="1"/>
</dbReference>
<evidence type="ECO:0000256" key="11">
    <source>
        <dbReference type="ARBA" id="ARBA00022763"/>
    </source>
</evidence>
<evidence type="ECO:0000256" key="6">
    <source>
        <dbReference type="ARBA" id="ARBA00019114"/>
    </source>
</evidence>
<evidence type="ECO:0000256" key="10">
    <source>
        <dbReference type="ARBA" id="ARBA00022705"/>
    </source>
</evidence>
<evidence type="ECO:0000256" key="4">
    <source>
        <dbReference type="ARBA" id="ARBA00012417"/>
    </source>
</evidence>
<dbReference type="GO" id="GO:0006281">
    <property type="term" value="P:DNA repair"/>
    <property type="evidence" value="ECO:0007669"/>
    <property type="project" value="UniProtKB-KW"/>
</dbReference>
<evidence type="ECO:0000256" key="2">
    <source>
        <dbReference type="ARBA" id="ARBA00007391"/>
    </source>
</evidence>
<dbReference type="PANTHER" id="PTHR32294:SF4">
    <property type="entry name" value="ERROR-PRONE DNA POLYMERASE"/>
    <property type="match status" value="1"/>
</dbReference>
<evidence type="ECO:0000256" key="13">
    <source>
        <dbReference type="ARBA" id="ARBA00023204"/>
    </source>
</evidence>
<dbReference type="Pfam" id="PF02811">
    <property type="entry name" value="PHP"/>
    <property type="match status" value="1"/>
</dbReference>
<dbReference type="RefSeq" id="WP_006215695.1">
    <property type="nucleotide sequence ID" value="NZ_ANHZ02000028.1"/>
</dbReference>
<dbReference type="InterPro" id="IPR004805">
    <property type="entry name" value="DnaE2/DnaE/PolC"/>
</dbReference>
<keyword evidence="12" id="KW-0239">DNA-directed DNA polymerase</keyword>
<dbReference type="EMBL" id="ANHZ02000028">
    <property type="protein sequence ID" value="EME35581.1"/>
    <property type="molecule type" value="Genomic_DNA"/>
</dbReference>
<comment type="caution">
    <text evidence="17">The sequence shown here is derived from an EMBL/GenBank/DDBJ whole genome shotgun (WGS) entry which is preliminary data.</text>
</comment>
<proteinExistence type="inferred from homology"/>
<sequence>MTFTHLHVRTAFSAHYGVARPEALVAAAAADGADALGCTDRDGLYGAVKHLGACRAAGIDPILGVDLRVGDPDGERFHRVVVLAAGAGAGAAPGEGYAALCRLISDAHRVEGAEQTCGAAAGERGDGAAGDGAAGASARGSSGGGAARLRSRLGSGPSASFLPGITRQQLRRRAVPGALGDPGTGSSGGGLSSTKHSAEPGAEDTATEARAGAPVRLVVLLGPDSDVGRLLAARRYRSARQALARWKQLLPPQALALEVVHHLAEPGAPGSAGHAARSLRMGVESGVRCVLSNAVRYLDPQDAATADVLDAARTLTPLAQLAAGESDTESLQPNGQAWLKPAAQMEDLARDTARSADLGAAGVKALLGGTAEVADLTRLDAAADCGWGRPVVPEASVLGLSSPAPRELRQRCQEAVARCYPQAAPGSPTWQRVQERLEHELAIIEHLGFASYFLTVAEVSDMIGQMGVRRAARGSGVSSLVNHLLGVSQPDPLEHGLIFERFLSRDRSTLPDIDIDVESARRHEVYDRIFERFGPERVSLMSMQNAYRARGAVRDAGLALGMEPGQVDAIAKQLWRFSASSFREALEEKPELAEFAQQVAQDRQLDLLVDVAERLDRLPRHISMHPCGVILGDRSLLERTPVQASGLGLPMSQFDKHDMDPMGMLKLDVLGVRMQSTLTYALDEIQRLELIRARRRDEEDEAAVVPPRIDLEAVPRDDPATFELIRSTHTLGCFQIESPGQRELIGKMAPESFDDLIVDISLFRPGPMQSNMVRPYLDQRHGFATVPSIDPRLDPILAETHGVTVFHEQILRILDTVTGCGLARADELRRKLGGPEEPAVERFVRESARAQGDWKPAVLDQVWEILSAFGSFGFCKAHGAAFAVPTYESAWLKAHHPEAFLAGVWEHDPGMYPKRLLVGEARRMGIPVLPVDVNRSDDHHRVEELAPEEGLDAQGRRRLGIRLSLRELSGVSEAEIARLVAGQPYASLGDLRARARPTRRSLERLASVGALDGLLESSGSTANRADLVQAMRHRADARPSAVRREVSGQLELPLGDPELKSLVPGLPHPSTEQTVRAELDHMALDVSAHLVDSYAPLLRRLGATAAGNLLELRSQTEVLVAGVRVSTMTPPMRGGNRVVFISLDDGSGTADCAFFDEAQRLSGPVLFGTRLLLVRGTTRRTGPRGISITALQAWALTRPDLEQQVAAARERSEKGGGSEPGRPRRRVG</sequence>
<keyword evidence="10" id="KW-0235">DNA replication</keyword>